<accession>A0ABT5WDS3</accession>
<dbReference type="Proteomes" id="UP001139522">
    <property type="component" value="Unassembled WGS sequence"/>
</dbReference>
<dbReference type="Pfam" id="PF13740">
    <property type="entry name" value="ACT_6"/>
    <property type="match status" value="1"/>
</dbReference>
<evidence type="ECO:0000313" key="2">
    <source>
        <dbReference type="Proteomes" id="UP001139522"/>
    </source>
</evidence>
<dbReference type="Gene3D" id="3.30.70.260">
    <property type="match status" value="1"/>
</dbReference>
<proteinExistence type="predicted"/>
<dbReference type="RefSeq" id="WP_275565097.1">
    <property type="nucleotide sequence ID" value="NZ_JAMZEG020000002.1"/>
</dbReference>
<reference evidence="1" key="1">
    <citation type="submission" date="2023-01" db="EMBL/GenBank/DDBJ databases">
        <title>Psychroserpens sp. MSW6 and Marinomonas sp. RSW2, isolated from seawater.</title>
        <authorList>
            <person name="Kristyanto S."/>
            <person name="Jung J."/>
            <person name="Kim J.M."/>
            <person name="Jeon C.O."/>
        </authorList>
    </citation>
    <scope>NUCLEOTIDE SEQUENCE</scope>
    <source>
        <strain evidence="1">RSW2</strain>
    </source>
</reference>
<organism evidence="1 2">
    <name type="scientific">Marinomonas maritima</name>
    <dbReference type="NCBI Taxonomy" id="2940935"/>
    <lineage>
        <taxon>Bacteria</taxon>
        <taxon>Pseudomonadati</taxon>
        <taxon>Pseudomonadota</taxon>
        <taxon>Gammaproteobacteria</taxon>
        <taxon>Oceanospirillales</taxon>
        <taxon>Oceanospirillaceae</taxon>
        <taxon>Marinomonas</taxon>
    </lineage>
</organism>
<evidence type="ECO:0000313" key="1">
    <source>
        <dbReference type="EMBL" id="MDE8602961.1"/>
    </source>
</evidence>
<gene>
    <name evidence="1" type="ORF">M3I01_008495</name>
</gene>
<name>A0ABT5WDS3_9GAMM</name>
<dbReference type="InterPro" id="IPR045865">
    <property type="entry name" value="ACT-like_dom_sf"/>
</dbReference>
<comment type="caution">
    <text evidence="1">The sequence shown here is derived from an EMBL/GenBank/DDBJ whole genome shotgun (WGS) entry which is preliminary data.</text>
</comment>
<dbReference type="EMBL" id="JAMZEG020000002">
    <property type="protein sequence ID" value="MDE8602961.1"/>
    <property type="molecule type" value="Genomic_DNA"/>
</dbReference>
<dbReference type="SUPFAM" id="SSF55021">
    <property type="entry name" value="ACT-like"/>
    <property type="match status" value="1"/>
</dbReference>
<keyword evidence="2" id="KW-1185">Reference proteome</keyword>
<sequence>MSFIGEGRPGLVERLSDTISRHLGNWLESRMVHLADKFASILTVSVALEHQ</sequence>
<protein>
    <submittedName>
        <fullName evidence="1">Uncharacterized protein</fullName>
    </submittedName>
</protein>